<dbReference type="InterPro" id="IPR004352">
    <property type="entry name" value="GH114_TIM-barrel"/>
</dbReference>
<dbReference type="Pfam" id="PF03537">
    <property type="entry name" value="Glyco_hydro_114"/>
    <property type="match status" value="1"/>
</dbReference>
<evidence type="ECO:0000313" key="3">
    <source>
        <dbReference type="EMBL" id="KAG2426329.1"/>
    </source>
</evidence>
<evidence type="ECO:0000259" key="2">
    <source>
        <dbReference type="Pfam" id="PF03537"/>
    </source>
</evidence>
<dbReference type="InterPro" id="IPR021986">
    <property type="entry name" value="Spherulin4"/>
</dbReference>
<reference evidence="3" key="1">
    <citation type="journal article" date="2020" name="bioRxiv">
        <title>Comparative genomics of Chlamydomonas.</title>
        <authorList>
            <person name="Craig R.J."/>
            <person name="Hasan A.R."/>
            <person name="Ness R.W."/>
            <person name="Keightley P.D."/>
        </authorList>
    </citation>
    <scope>NUCLEOTIDE SEQUENCE</scope>
    <source>
        <strain evidence="3">SAG 7.73</strain>
    </source>
</reference>
<protein>
    <recommendedName>
        <fullName evidence="2">Glycoside-hydrolase family GH114 TIM-barrel domain-containing protein</fullName>
    </recommendedName>
</protein>
<keyword evidence="4" id="KW-1185">Reference proteome</keyword>
<proteinExistence type="predicted"/>
<feature type="compositionally biased region" description="Basic and acidic residues" evidence="1">
    <location>
        <begin position="621"/>
        <end position="636"/>
    </location>
</feature>
<dbReference type="EMBL" id="JAEHOC010000048">
    <property type="protein sequence ID" value="KAG2426329.1"/>
    <property type="molecule type" value="Genomic_DNA"/>
</dbReference>
<dbReference type="SUPFAM" id="SSF51445">
    <property type="entry name" value="(Trans)glycosidases"/>
    <property type="match status" value="1"/>
</dbReference>
<gene>
    <name evidence="3" type="ORF">HXX76_013086</name>
</gene>
<dbReference type="AlphaFoldDB" id="A0A835VUU4"/>
<sequence length="636" mass="67856">MGVFLPWYVFPDTAAYSALAAYGPRCAIHAIVTGDDSGPPRTDLATYITEFKRLADSGIRLYGYVHTLSDVAAHVARPLADVTADIAAWYGPPGLAELLSGVFLDEVDPALSNAKAVDYYRQLADAVQGRGGRVVFNPGSQIGCSLAALADVYVRYEDYAADWAPQLGGGMRCECAAQSSCAALLHGLAPAAGGAAATAAALSKIVSQADSRAFSYVFVTDRVMPDPWDGLPSYFNALMDTVAPWQLSGNDFRPLLRSRPEVIDVDIDSVGQLLQQAAEVGVRRQDFKLICYFSAGTYEPARAADDLAKRQVSWPDLEAAAAAAAAAAGLSVGAGGGARPGPLYLQSMDPPFGEELWLAVDLPATRQLLVDKVMIPRMKYAVAEGCDGVELDNVDAYDNVSPAAFKALKPAQRPARGVTPEQQLQYNGALLDAAHGLRLSAGLKNALDLLGRSFADGRRVSDAYDWFLNERCWEFDECDAYGDNIRWPASIMAVEYCDSVRRFGGAGSQGVLRPDCVCPLANAFRGAAGNCTLSHLIKTVDLQALGLDCRAYCATPGVNCVPPAGGKVSRCLEPKSVKDICPRYGITGAAKAPAASGAPPPAGGGRRKPPRRRASEYANEYEPRVWRGHEDRRALH</sequence>
<dbReference type="InterPro" id="IPR013785">
    <property type="entry name" value="Aldolase_TIM"/>
</dbReference>
<dbReference type="Gene3D" id="3.20.20.70">
    <property type="entry name" value="Aldolase class I"/>
    <property type="match status" value="1"/>
</dbReference>
<name>A0A835VUU4_CHLIN</name>
<comment type="caution">
    <text evidence="3">The sequence shown here is derived from an EMBL/GenBank/DDBJ whole genome shotgun (WGS) entry which is preliminary data.</text>
</comment>
<accession>A0A835VUU4</accession>
<feature type="domain" description="Glycoside-hydrolase family GH114 TIM-barrel" evidence="2">
    <location>
        <begin position="262"/>
        <end position="508"/>
    </location>
</feature>
<feature type="region of interest" description="Disordered" evidence="1">
    <location>
        <begin position="590"/>
        <end position="636"/>
    </location>
</feature>
<dbReference type="Pfam" id="PF12138">
    <property type="entry name" value="Spherulin4"/>
    <property type="match status" value="1"/>
</dbReference>
<dbReference type="InterPro" id="IPR017853">
    <property type="entry name" value="GH"/>
</dbReference>
<evidence type="ECO:0000256" key="1">
    <source>
        <dbReference type="SAM" id="MobiDB-lite"/>
    </source>
</evidence>
<organism evidence="3 4">
    <name type="scientific">Chlamydomonas incerta</name>
    <dbReference type="NCBI Taxonomy" id="51695"/>
    <lineage>
        <taxon>Eukaryota</taxon>
        <taxon>Viridiplantae</taxon>
        <taxon>Chlorophyta</taxon>
        <taxon>core chlorophytes</taxon>
        <taxon>Chlorophyceae</taxon>
        <taxon>CS clade</taxon>
        <taxon>Chlamydomonadales</taxon>
        <taxon>Chlamydomonadaceae</taxon>
        <taxon>Chlamydomonas</taxon>
    </lineage>
</organism>
<evidence type="ECO:0000313" key="4">
    <source>
        <dbReference type="Proteomes" id="UP000650467"/>
    </source>
</evidence>
<dbReference type="PANTHER" id="PTHR35273:SF2">
    <property type="entry name" value="ALPHA-GALACTOSIDASE"/>
    <property type="match status" value="1"/>
</dbReference>
<dbReference type="Proteomes" id="UP000650467">
    <property type="component" value="Unassembled WGS sequence"/>
</dbReference>
<dbReference type="PANTHER" id="PTHR35273">
    <property type="entry name" value="ALPHA-1,4 POLYGALACTOSAMINIDASE, PUTATIVE (AFU_ORTHOLOGUE AFUA_3G07890)-RELATED"/>
    <property type="match status" value="1"/>
</dbReference>
<dbReference type="OrthoDB" id="531126at2759"/>